<dbReference type="InterPro" id="IPR004089">
    <property type="entry name" value="MCPsignal_dom"/>
</dbReference>
<evidence type="ECO:0000259" key="9">
    <source>
        <dbReference type="PROSITE" id="PS50885"/>
    </source>
</evidence>
<dbReference type="SUPFAM" id="SSF58104">
    <property type="entry name" value="Methyl-accepting chemotaxis protein (MCP) signaling domain"/>
    <property type="match status" value="1"/>
</dbReference>
<feature type="domain" description="HAMP" evidence="9">
    <location>
        <begin position="362"/>
        <end position="408"/>
    </location>
</feature>
<keyword evidence="3 7" id="KW-0472">Membrane</keyword>
<evidence type="ECO:0000256" key="4">
    <source>
        <dbReference type="ARBA" id="ARBA00023224"/>
    </source>
</evidence>
<evidence type="ECO:0000256" key="6">
    <source>
        <dbReference type="PROSITE-ProRule" id="PRU00284"/>
    </source>
</evidence>
<feature type="transmembrane region" description="Helical" evidence="7">
    <location>
        <begin position="334"/>
        <end position="355"/>
    </location>
</feature>
<gene>
    <name evidence="10" type="ORF">CF651_18585</name>
</gene>
<dbReference type="SMART" id="SM00304">
    <property type="entry name" value="HAMP"/>
    <property type="match status" value="1"/>
</dbReference>
<dbReference type="Gene3D" id="6.10.340.10">
    <property type="match status" value="1"/>
</dbReference>
<protein>
    <recommendedName>
        <fullName evidence="12">Methyl-accepting chemotaxis protein</fullName>
    </recommendedName>
</protein>
<dbReference type="OrthoDB" id="2489132at2"/>
<comment type="caution">
    <text evidence="10">The sequence shown here is derived from an EMBL/GenBank/DDBJ whole genome shotgun (WGS) entry which is preliminary data.</text>
</comment>
<keyword evidence="4 6" id="KW-0807">Transducer</keyword>
<keyword evidence="11" id="KW-1185">Reference proteome</keyword>
<evidence type="ECO:0000256" key="1">
    <source>
        <dbReference type="ARBA" id="ARBA00004236"/>
    </source>
</evidence>
<dbReference type="Pfam" id="PF00672">
    <property type="entry name" value="HAMP"/>
    <property type="match status" value="1"/>
</dbReference>
<dbReference type="Proteomes" id="UP000215509">
    <property type="component" value="Unassembled WGS sequence"/>
</dbReference>
<proteinExistence type="inferred from homology"/>
<feature type="domain" description="Methyl-accepting transducer" evidence="8">
    <location>
        <begin position="427"/>
        <end position="663"/>
    </location>
</feature>
<evidence type="ECO:0000259" key="8">
    <source>
        <dbReference type="PROSITE" id="PS50111"/>
    </source>
</evidence>
<keyword evidence="7" id="KW-1133">Transmembrane helix</keyword>
<evidence type="ECO:0000256" key="7">
    <source>
        <dbReference type="SAM" id="Phobius"/>
    </source>
</evidence>
<dbReference type="InterPro" id="IPR003660">
    <property type="entry name" value="HAMP_dom"/>
</dbReference>
<dbReference type="PROSITE" id="PS50885">
    <property type="entry name" value="HAMP"/>
    <property type="match status" value="1"/>
</dbReference>
<comment type="similarity">
    <text evidence="5">Belongs to the methyl-accepting chemotaxis (MCP) protein family.</text>
</comment>
<dbReference type="GO" id="GO:0007165">
    <property type="term" value="P:signal transduction"/>
    <property type="evidence" value="ECO:0007669"/>
    <property type="project" value="UniProtKB-KW"/>
</dbReference>
<evidence type="ECO:0000256" key="5">
    <source>
        <dbReference type="ARBA" id="ARBA00029447"/>
    </source>
</evidence>
<sequence>MILMGNRMRHWSQMFKPAMLVLNRLRYSIKFGLIGLIFLIPITFMLVQYFNKLDEEIRFAEQERLGTELLQDLNVLITAVEKHRLTAAASIRGNKAATGQITEWQSQVDQVLAQLDQKNTSHRALLDVSDSLKPLMSQWNDLKSSAGSFNATDNEDKHMDMEKSIAKLVNEVKNESNLILDPQMDSYYLMDSTVNVMPYLWFSIGKAASLSGELLQRGNFNNTVEKEQMILSTGDISAYLDKLKDSTQISYQYNRASEEKLSAALKQAMEGVTFFNNSLYSNIVASFSFIMKTAELDELTAKAFDASGVLYQTELQQLDQQLVQRIHKAESSKVTLLAMTLLFILIAAYVFIAFYCSVKHTVDQLKETSALLSQGQLTARAPVDTKDELSQLVHAFNALADSFQHVVGESKQVAELVNTSSQQLSLASLESTRSSEQIARTIQEVATGSELQMHTAQETSQAMQEMAAGVQRIAETSAFVSESANGAAADANHGHEVVSRAVEQMSSIKEKVEETAVTIRLLGDASSQINRIAEAQNAITKQTQLLALNASIEAARAGVHGRGFQVVAAEVKKLAEESEASGKQIVQLIRMIQDRSQEAVEKMEVGVKEVDKGTDTIERSGEVFGRILGSIQQVAEQIQEISAASQQMSAGSQQVTASMEETVLISRNAAAHAQEVASATQQQLASMEEIAASAESLNERSDKLHHVLKYYTV</sequence>
<evidence type="ECO:0000256" key="3">
    <source>
        <dbReference type="ARBA" id="ARBA00023136"/>
    </source>
</evidence>
<dbReference type="PROSITE" id="PS50111">
    <property type="entry name" value="CHEMOTAXIS_TRANSDUC_2"/>
    <property type="match status" value="1"/>
</dbReference>
<dbReference type="PANTHER" id="PTHR32089:SF112">
    <property type="entry name" value="LYSOZYME-LIKE PROTEIN-RELATED"/>
    <property type="match status" value="1"/>
</dbReference>
<reference evidence="10 11" key="1">
    <citation type="submission" date="2017-07" db="EMBL/GenBank/DDBJ databases">
        <title>Genome sequencing and assembly of Paenibacillus rigui.</title>
        <authorList>
            <person name="Mayilraj S."/>
        </authorList>
    </citation>
    <scope>NUCLEOTIDE SEQUENCE [LARGE SCALE GENOMIC DNA]</scope>
    <source>
        <strain evidence="10 11">JCM 16352</strain>
    </source>
</reference>
<evidence type="ECO:0000313" key="10">
    <source>
        <dbReference type="EMBL" id="OXM84910.1"/>
    </source>
</evidence>
<keyword evidence="7" id="KW-0812">Transmembrane</keyword>
<dbReference type="AlphaFoldDB" id="A0A229UNC1"/>
<dbReference type="Gene3D" id="1.10.287.950">
    <property type="entry name" value="Methyl-accepting chemotaxis protein"/>
    <property type="match status" value="1"/>
</dbReference>
<evidence type="ECO:0000313" key="11">
    <source>
        <dbReference type="Proteomes" id="UP000215509"/>
    </source>
</evidence>
<organism evidence="10 11">
    <name type="scientific">Paenibacillus rigui</name>
    <dbReference type="NCBI Taxonomy" id="554312"/>
    <lineage>
        <taxon>Bacteria</taxon>
        <taxon>Bacillati</taxon>
        <taxon>Bacillota</taxon>
        <taxon>Bacilli</taxon>
        <taxon>Bacillales</taxon>
        <taxon>Paenibacillaceae</taxon>
        <taxon>Paenibacillus</taxon>
    </lineage>
</organism>
<dbReference type="SMART" id="SM00283">
    <property type="entry name" value="MA"/>
    <property type="match status" value="1"/>
</dbReference>
<dbReference type="EMBL" id="NMQW01000025">
    <property type="protein sequence ID" value="OXM84910.1"/>
    <property type="molecule type" value="Genomic_DNA"/>
</dbReference>
<dbReference type="GO" id="GO:0005886">
    <property type="term" value="C:plasma membrane"/>
    <property type="evidence" value="ECO:0007669"/>
    <property type="project" value="UniProtKB-SubCell"/>
</dbReference>
<dbReference type="Pfam" id="PF00015">
    <property type="entry name" value="MCPsignal"/>
    <property type="match status" value="1"/>
</dbReference>
<evidence type="ECO:0000256" key="2">
    <source>
        <dbReference type="ARBA" id="ARBA00022475"/>
    </source>
</evidence>
<evidence type="ECO:0008006" key="12">
    <source>
        <dbReference type="Google" id="ProtNLM"/>
    </source>
</evidence>
<accession>A0A229UNC1</accession>
<name>A0A229UNC1_9BACL</name>
<dbReference type="CDD" id="cd11386">
    <property type="entry name" value="MCP_signal"/>
    <property type="match status" value="1"/>
</dbReference>
<keyword evidence="2" id="KW-1003">Cell membrane</keyword>
<comment type="subcellular location">
    <subcellularLocation>
        <location evidence="1">Cell membrane</location>
    </subcellularLocation>
</comment>
<dbReference type="CDD" id="cd06225">
    <property type="entry name" value="HAMP"/>
    <property type="match status" value="1"/>
</dbReference>
<feature type="transmembrane region" description="Helical" evidence="7">
    <location>
        <begin position="27"/>
        <end position="50"/>
    </location>
</feature>
<dbReference type="PANTHER" id="PTHR32089">
    <property type="entry name" value="METHYL-ACCEPTING CHEMOTAXIS PROTEIN MCPB"/>
    <property type="match status" value="1"/>
</dbReference>